<protein>
    <submittedName>
        <fullName evidence="2">Uncharacterized protein</fullName>
    </submittedName>
</protein>
<name>A0A0E9XV22_ANGAN</name>
<keyword evidence="1" id="KW-1133">Transmembrane helix</keyword>
<evidence type="ECO:0000256" key="1">
    <source>
        <dbReference type="SAM" id="Phobius"/>
    </source>
</evidence>
<keyword evidence="1" id="KW-0472">Membrane</keyword>
<keyword evidence="1" id="KW-0812">Transmembrane</keyword>
<feature type="transmembrane region" description="Helical" evidence="1">
    <location>
        <begin position="6"/>
        <end position="25"/>
    </location>
</feature>
<dbReference type="EMBL" id="GBXM01002073">
    <property type="protein sequence ID" value="JAI06505.1"/>
    <property type="molecule type" value="Transcribed_RNA"/>
</dbReference>
<reference evidence="2" key="2">
    <citation type="journal article" date="2015" name="Fish Shellfish Immunol.">
        <title>Early steps in the European eel (Anguilla anguilla)-Vibrio vulnificus interaction in the gills: Role of the RtxA13 toxin.</title>
        <authorList>
            <person name="Callol A."/>
            <person name="Pajuelo D."/>
            <person name="Ebbesson L."/>
            <person name="Teles M."/>
            <person name="MacKenzie S."/>
            <person name="Amaro C."/>
        </authorList>
    </citation>
    <scope>NUCLEOTIDE SEQUENCE</scope>
</reference>
<accession>A0A0E9XV22</accession>
<proteinExistence type="predicted"/>
<dbReference type="AlphaFoldDB" id="A0A0E9XV22"/>
<sequence>MYLFIYYVFHIIFCSIVNLNFIYIYELLCISLQYIPESVCTADFIQ</sequence>
<evidence type="ECO:0000313" key="2">
    <source>
        <dbReference type="EMBL" id="JAI06505.1"/>
    </source>
</evidence>
<reference evidence="2" key="1">
    <citation type="submission" date="2014-11" db="EMBL/GenBank/DDBJ databases">
        <authorList>
            <person name="Amaro Gonzalez C."/>
        </authorList>
    </citation>
    <scope>NUCLEOTIDE SEQUENCE</scope>
</reference>
<organism evidence="2">
    <name type="scientific">Anguilla anguilla</name>
    <name type="common">European freshwater eel</name>
    <name type="synonym">Muraena anguilla</name>
    <dbReference type="NCBI Taxonomy" id="7936"/>
    <lineage>
        <taxon>Eukaryota</taxon>
        <taxon>Metazoa</taxon>
        <taxon>Chordata</taxon>
        <taxon>Craniata</taxon>
        <taxon>Vertebrata</taxon>
        <taxon>Euteleostomi</taxon>
        <taxon>Actinopterygii</taxon>
        <taxon>Neopterygii</taxon>
        <taxon>Teleostei</taxon>
        <taxon>Anguilliformes</taxon>
        <taxon>Anguillidae</taxon>
        <taxon>Anguilla</taxon>
    </lineage>
</organism>